<feature type="compositionally biased region" description="Polar residues" evidence="1">
    <location>
        <begin position="257"/>
        <end position="275"/>
    </location>
</feature>
<dbReference type="EMBL" id="KV907500">
    <property type="protein sequence ID" value="OOF95233.1"/>
    <property type="molecule type" value="Genomic_DNA"/>
</dbReference>
<dbReference type="VEuPathDB" id="FungiDB:ASPCADRAFT_130727"/>
<sequence length="428" mass="47664">MSVEILGLILDISVTDSEFIHSVVHFYARGDHLRWAQPPTPGARFLPEDPYLHSLWVESYMNTCGLDKHQAILGYAFDAILAELQRTKVKSGFGLNWWWINYLPKSPYFYLSLVPLAAPAFDYNGIPLKRKCPHDEAITQQAEAEHRTLVTTQRIPTTTPVAHSFVRMDPSVARSDPFVSNPAPSSRESDTQMALGPNGKRPWLRRISKVSLGPRILRRKSRPNSTPSPSSGDETWSMVSESPVRRYVPRYGACSRVNPSKTTMDNGSQTPPMSSAVDTSVAATEYENQESAPVIDDFQLSQSADLIISVASSDSPLIAPNMQPGFLEDQPNLIESNPWSLFPAMLDHGLQVGFSDGSSSMLYPANENTALDDFQLPDPLPDLSTEEPQSLQDLLATDMEVCPNDYDPRYGFQQDIPFGHDFILFEAE</sequence>
<dbReference type="OrthoDB" id="4507478at2759"/>
<protein>
    <submittedName>
        <fullName evidence="2">Uncharacterized protein</fullName>
    </submittedName>
</protein>
<accession>A0A1R3RL90</accession>
<organism evidence="2 3">
    <name type="scientific">Aspergillus carbonarius (strain ITEM 5010)</name>
    <dbReference type="NCBI Taxonomy" id="602072"/>
    <lineage>
        <taxon>Eukaryota</taxon>
        <taxon>Fungi</taxon>
        <taxon>Dikarya</taxon>
        <taxon>Ascomycota</taxon>
        <taxon>Pezizomycotina</taxon>
        <taxon>Eurotiomycetes</taxon>
        <taxon>Eurotiomycetidae</taxon>
        <taxon>Eurotiales</taxon>
        <taxon>Aspergillaceae</taxon>
        <taxon>Aspergillus</taxon>
        <taxon>Aspergillus subgen. Circumdati</taxon>
    </lineage>
</organism>
<evidence type="ECO:0000313" key="2">
    <source>
        <dbReference type="EMBL" id="OOF95233.1"/>
    </source>
</evidence>
<proteinExistence type="predicted"/>
<reference evidence="3" key="1">
    <citation type="journal article" date="2017" name="Genome Biol.">
        <title>Comparative genomics reveals high biological diversity and specific adaptations in the industrially and medically important fungal genus Aspergillus.</title>
        <authorList>
            <person name="de Vries R.P."/>
            <person name="Riley R."/>
            <person name="Wiebenga A."/>
            <person name="Aguilar-Osorio G."/>
            <person name="Amillis S."/>
            <person name="Uchima C.A."/>
            <person name="Anderluh G."/>
            <person name="Asadollahi M."/>
            <person name="Askin M."/>
            <person name="Barry K."/>
            <person name="Battaglia E."/>
            <person name="Bayram O."/>
            <person name="Benocci T."/>
            <person name="Braus-Stromeyer S.A."/>
            <person name="Caldana C."/>
            <person name="Canovas D."/>
            <person name="Cerqueira G.C."/>
            <person name="Chen F."/>
            <person name="Chen W."/>
            <person name="Choi C."/>
            <person name="Clum A."/>
            <person name="Dos Santos R.A."/>
            <person name="Damasio A.R."/>
            <person name="Diallinas G."/>
            <person name="Emri T."/>
            <person name="Fekete E."/>
            <person name="Flipphi M."/>
            <person name="Freyberg S."/>
            <person name="Gallo A."/>
            <person name="Gournas C."/>
            <person name="Habgood R."/>
            <person name="Hainaut M."/>
            <person name="Harispe M.L."/>
            <person name="Henrissat B."/>
            <person name="Hilden K.S."/>
            <person name="Hope R."/>
            <person name="Hossain A."/>
            <person name="Karabika E."/>
            <person name="Karaffa L."/>
            <person name="Karanyi Z."/>
            <person name="Krasevec N."/>
            <person name="Kuo A."/>
            <person name="Kusch H."/>
            <person name="LaButti K."/>
            <person name="Lagendijk E.L."/>
            <person name="Lapidus A."/>
            <person name="Levasseur A."/>
            <person name="Lindquist E."/>
            <person name="Lipzen A."/>
            <person name="Logrieco A.F."/>
            <person name="MacCabe A."/>
            <person name="Maekelae M.R."/>
            <person name="Malavazi I."/>
            <person name="Melin P."/>
            <person name="Meyer V."/>
            <person name="Mielnichuk N."/>
            <person name="Miskei M."/>
            <person name="Molnar A.P."/>
            <person name="Mule G."/>
            <person name="Ngan C.Y."/>
            <person name="Orejas M."/>
            <person name="Orosz E."/>
            <person name="Ouedraogo J.P."/>
            <person name="Overkamp K.M."/>
            <person name="Park H.-S."/>
            <person name="Perrone G."/>
            <person name="Piumi F."/>
            <person name="Punt P.J."/>
            <person name="Ram A.F."/>
            <person name="Ramon A."/>
            <person name="Rauscher S."/>
            <person name="Record E."/>
            <person name="Riano-Pachon D.M."/>
            <person name="Robert V."/>
            <person name="Roehrig J."/>
            <person name="Ruller R."/>
            <person name="Salamov A."/>
            <person name="Salih N.S."/>
            <person name="Samson R.A."/>
            <person name="Sandor E."/>
            <person name="Sanguinetti M."/>
            <person name="Schuetze T."/>
            <person name="Sepcic K."/>
            <person name="Shelest E."/>
            <person name="Sherlock G."/>
            <person name="Sophianopoulou V."/>
            <person name="Squina F.M."/>
            <person name="Sun H."/>
            <person name="Susca A."/>
            <person name="Todd R.B."/>
            <person name="Tsang A."/>
            <person name="Unkles S.E."/>
            <person name="van de Wiele N."/>
            <person name="van Rossen-Uffink D."/>
            <person name="Oliveira J.V."/>
            <person name="Vesth T.C."/>
            <person name="Visser J."/>
            <person name="Yu J.-H."/>
            <person name="Zhou M."/>
            <person name="Andersen M.R."/>
            <person name="Archer D.B."/>
            <person name="Baker S.E."/>
            <person name="Benoit I."/>
            <person name="Brakhage A.A."/>
            <person name="Braus G.H."/>
            <person name="Fischer R."/>
            <person name="Frisvad J.C."/>
            <person name="Goldman G.H."/>
            <person name="Houbraken J."/>
            <person name="Oakley B."/>
            <person name="Pocsi I."/>
            <person name="Scazzocchio C."/>
            <person name="Seiboth B."/>
            <person name="vanKuyk P.A."/>
            <person name="Wortman J."/>
            <person name="Dyer P.S."/>
            <person name="Grigoriev I.V."/>
        </authorList>
    </citation>
    <scope>NUCLEOTIDE SEQUENCE [LARGE SCALE GENOMIC DNA]</scope>
    <source>
        <strain evidence="3">ITEM 5010</strain>
    </source>
</reference>
<feature type="compositionally biased region" description="Polar residues" evidence="1">
    <location>
        <begin position="223"/>
        <end position="240"/>
    </location>
</feature>
<evidence type="ECO:0000313" key="3">
    <source>
        <dbReference type="Proteomes" id="UP000188318"/>
    </source>
</evidence>
<dbReference type="Proteomes" id="UP000188318">
    <property type="component" value="Unassembled WGS sequence"/>
</dbReference>
<keyword evidence="3" id="KW-1185">Reference proteome</keyword>
<evidence type="ECO:0000256" key="1">
    <source>
        <dbReference type="SAM" id="MobiDB-lite"/>
    </source>
</evidence>
<gene>
    <name evidence="2" type="ORF">ASPCADRAFT_130727</name>
</gene>
<feature type="region of interest" description="Disordered" evidence="1">
    <location>
        <begin position="255"/>
        <end position="275"/>
    </location>
</feature>
<name>A0A1R3RL90_ASPC5</name>
<feature type="region of interest" description="Disordered" evidence="1">
    <location>
        <begin position="173"/>
        <end position="200"/>
    </location>
</feature>
<dbReference type="AlphaFoldDB" id="A0A1R3RL90"/>
<feature type="region of interest" description="Disordered" evidence="1">
    <location>
        <begin position="214"/>
        <end position="240"/>
    </location>
</feature>